<keyword evidence="2" id="KW-1185">Reference proteome</keyword>
<proteinExistence type="predicted"/>
<comment type="caution">
    <text evidence="1">The sequence shown here is derived from an EMBL/GenBank/DDBJ whole genome shotgun (WGS) entry which is preliminary data.</text>
</comment>
<protein>
    <submittedName>
        <fullName evidence="1">DUF1036 domain-containing protein</fullName>
    </submittedName>
</protein>
<evidence type="ECO:0000313" key="2">
    <source>
        <dbReference type="Proteomes" id="UP000675940"/>
    </source>
</evidence>
<name>A0A940S3E0_9RHOB</name>
<gene>
    <name evidence="1" type="ORF">J5474_21135</name>
</gene>
<accession>A0A940S3E0</accession>
<dbReference type="Proteomes" id="UP000675940">
    <property type="component" value="Unassembled WGS sequence"/>
</dbReference>
<dbReference type="Pfam" id="PF06282">
    <property type="entry name" value="DUF1036"/>
    <property type="match status" value="1"/>
</dbReference>
<dbReference type="AlphaFoldDB" id="A0A940S3E0"/>
<dbReference type="EMBL" id="JAGISH010000020">
    <property type="protein sequence ID" value="MBP0484986.1"/>
    <property type="molecule type" value="Genomic_DNA"/>
</dbReference>
<evidence type="ECO:0000313" key="1">
    <source>
        <dbReference type="EMBL" id="MBP0484986.1"/>
    </source>
</evidence>
<organism evidence="1 2">
    <name type="scientific">Sagittula salina</name>
    <dbReference type="NCBI Taxonomy" id="2820268"/>
    <lineage>
        <taxon>Bacteria</taxon>
        <taxon>Pseudomonadati</taxon>
        <taxon>Pseudomonadota</taxon>
        <taxon>Alphaproteobacteria</taxon>
        <taxon>Rhodobacterales</taxon>
        <taxon>Roseobacteraceae</taxon>
        <taxon>Sagittula</taxon>
    </lineage>
</organism>
<dbReference type="InterPro" id="IPR009380">
    <property type="entry name" value="DUF1036"/>
</dbReference>
<reference evidence="1" key="1">
    <citation type="submission" date="2021-03" db="EMBL/GenBank/DDBJ databases">
        <title>Sagittula salina sp. nov. strain M10.9X isolated from the marine waste.</title>
        <authorList>
            <person name="Satari L."/>
            <person name="Molina-Menor E."/>
            <person name="Vidal-Verdu A."/>
            <person name="Pascual J."/>
            <person name="Pereto J."/>
            <person name="Porcar M."/>
        </authorList>
    </citation>
    <scope>NUCLEOTIDE SEQUENCE</scope>
    <source>
        <strain evidence="1">M10.9X</strain>
    </source>
</reference>
<sequence length="126" mass="14418">MYLIPCFVAPAQAQFAVCNQTLNVMNVAVGRYDYENFTTSGWWTVGPNRCANVIDEVLNARYVYVFAQDVFGKEIMNGATPMCIDTKRFDIVGEEDCLVRGYLEARFKEVDTFKSERWTLFVYPPG</sequence>